<name>A0AA37MCL1_9HYPH</name>
<sequence>MPDLPGLLPGRPLLVGLAGLALALGLACGPVLEAVEAGGQITAARERLARMRDAAARTPAPLPLAGPDANAVLARFRTRLEGLAEGRAALVDGTEIEIDPAGPSLPRLRATLRGTAEGLHGLLHALESEAPLVAVEAAEIVVARAADAESGRPTLMQVALTARGMVDATADASAQPPAASAGTRP</sequence>
<evidence type="ECO:0000313" key="2">
    <source>
        <dbReference type="Proteomes" id="UP001055108"/>
    </source>
</evidence>
<evidence type="ECO:0000313" key="1">
    <source>
        <dbReference type="EMBL" id="GJD81197.1"/>
    </source>
</evidence>
<accession>A0AA37MCL1</accession>
<dbReference type="Proteomes" id="UP001055108">
    <property type="component" value="Unassembled WGS sequence"/>
</dbReference>
<reference evidence="1" key="1">
    <citation type="journal article" date="2016" name="Front. Microbiol.">
        <title>Genome Sequence of the Piezophilic, Mesophilic Sulfate-Reducing Bacterium Desulfovibrio indicus J2T.</title>
        <authorList>
            <person name="Cao J."/>
            <person name="Maignien L."/>
            <person name="Shao Z."/>
            <person name="Alain K."/>
            <person name="Jebbar M."/>
        </authorList>
    </citation>
    <scope>NUCLEOTIDE SEQUENCE</scope>
    <source>
        <strain evidence="1">NBRC 103626</strain>
    </source>
</reference>
<dbReference type="AlphaFoldDB" id="A0AA37MCL1"/>
<proteinExistence type="predicted"/>
<dbReference type="RefSeq" id="WP_238306487.1">
    <property type="nucleotide sequence ID" value="NZ_BPQM01000130.1"/>
</dbReference>
<gene>
    <name evidence="1" type="ORF">NBEOAGPD_4442</name>
</gene>
<dbReference type="EMBL" id="BPQM01000130">
    <property type="protein sequence ID" value="GJD81197.1"/>
    <property type="molecule type" value="Genomic_DNA"/>
</dbReference>
<protein>
    <recommendedName>
        <fullName evidence="3">Type II secretion system (T2SS), protein M subtype b</fullName>
    </recommendedName>
</protein>
<comment type="caution">
    <text evidence="1">The sequence shown here is derived from an EMBL/GenBank/DDBJ whole genome shotgun (WGS) entry which is preliminary data.</text>
</comment>
<dbReference type="InterPro" id="IPR034756">
    <property type="entry name" value="T2SSM_b"/>
</dbReference>
<organism evidence="1 2">
    <name type="scientific">Methylobacterium gregans</name>
    <dbReference type="NCBI Taxonomy" id="374424"/>
    <lineage>
        <taxon>Bacteria</taxon>
        <taxon>Pseudomonadati</taxon>
        <taxon>Pseudomonadota</taxon>
        <taxon>Alphaproteobacteria</taxon>
        <taxon>Hyphomicrobiales</taxon>
        <taxon>Methylobacteriaceae</taxon>
        <taxon>Methylobacterium</taxon>
    </lineage>
</organism>
<reference evidence="1" key="2">
    <citation type="submission" date="2021-08" db="EMBL/GenBank/DDBJ databases">
        <authorList>
            <person name="Tani A."/>
            <person name="Ola A."/>
            <person name="Ogura Y."/>
            <person name="Katsura K."/>
            <person name="Hayashi T."/>
        </authorList>
    </citation>
    <scope>NUCLEOTIDE SEQUENCE</scope>
    <source>
        <strain evidence="1">NBRC 103626</strain>
    </source>
</reference>
<dbReference type="Pfam" id="PF10741">
    <property type="entry name" value="T2SSM_b"/>
    <property type="match status" value="1"/>
</dbReference>
<keyword evidence="2" id="KW-1185">Reference proteome</keyword>
<evidence type="ECO:0008006" key="3">
    <source>
        <dbReference type="Google" id="ProtNLM"/>
    </source>
</evidence>